<gene>
    <name evidence="2" type="ORF">B0T11DRAFT_270370</name>
</gene>
<evidence type="ECO:0000256" key="1">
    <source>
        <dbReference type="SAM" id="SignalP"/>
    </source>
</evidence>
<keyword evidence="3" id="KW-1185">Reference proteome</keyword>
<dbReference type="AlphaFoldDB" id="A0A8K0TV08"/>
<evidence type="ECO:0008006" key="4">
    <source>
        <dbReference type="Google" id="ProtNLM"/>
    </source>
</evidence>
<dbReference type="Proteomes" id="UP000813385">
    <property type="component" value="Unassembled WGS sequence"/>
</dbReference>
<evidence type="ECO:0000313" key="3">
    <source>
        <dbReference type="Proteomes" id="UP000813385"/>
    </source>
</evidence>
<reference evidence="2" key="1">
    <citation type="journal article" date="2021" name="Nat. Commun.">
        <title>Genetic determinants of endophytism in the Arabidopsis root mycobiome.</title>
        <authorList>
            <person name="Mesny F."/>
            <person name="Miyauchi S."/>
            <person name="Thiergart T."/>
            <person name="Pickel B."/>
            <person name="Atanasova L."/>
            <person name="Karlsson M."/>
            <person name="Huettel B."/>
            <person name="Barry K.W."/>
            <person name="Haridas S."/>
            <person name="Chen C."/>
            <person name="Bauer D."/>
            <person name="Andreopoulos W."/>
            <person name="Pangilinan J."/>
            <person name="LaButti K."/>
            <person name="Riley R."/>
            <person name="Lipzen A."/>
            <person name="Clum A."/>
            <person name="Drula E."/>
            <person name="Henrissat B."/>
            <person name="Kohler A."/>
            <person name="Grigoriev I.V."/>
            <person name="Martin F.M."/>
            <person name="Hacquard S."/>
        </authorList>
    </citation>
    <scope>NUCLEOTIDE SEQUENCE</scope>
    <source>
        <strain evidence="2">MPI-CAGE-AT-0016</strain>
    </source>
</reference>
<comment type="caution">
    <text evidence="2">The sequence shown here is derived from an EMBL/GenBank/DDBJ whole genome shotgun (WGS) entry which is preliminary data.</text>
</comment>
<dbReference type="EMBL" id="JAGPXD010000001">
    <property type="protein sequence ID" value="KAH7375448.1"/>
    <property type="molecule type" value="Genomic_DNA"/>
</dbReference>
<feature type="chain" id="PRO_5035459943" description="Secreted protein" evidence="1">
    <location>
        <begin position="22"/>
        <end position="73"/>
    </location>
</feature>
<protein>
    <recommendedName>
        <fullName evidence="4">Secreted protein</fullName>
    </recommendedName>
</protein>
<evidence type="ECO:0000313" key="2">
    <source>
        <dbReference type="EMBL" id="KAH7375448.1"/>
    </source>
</evidence>
<name>A0A8K0TV08_9PEZI</name>
<accession>A0A8K0TV08</accession>
<proteinExistence type="predicted"/>
<feature type="signal peptide" evidence="1">
    <location>
        <begin position="1"/>
        <end position="21"/>
    </location>
</feature>
<sequence length="73" mass="7940">MRCLCLVLQVVRSGLLTEVQGGQICVDLFQGQLPGLRAVYRLAGLGTHGGYCRQHVTQPYPATRTPLRSPTST</sequence>
<keyword evidence="1" id="KW-0732">Signal</keyword>
<organism evidence="2 3">
    <name type="scientific">Plectosphaerella cucumerina</name>
    <dbReference type="NCBI Taxonomy" id="40658"/>
    <lineage>
        <taxon>Eukaryota</taxon>
        <taxon>Fungi</taxon>
        <taxon>Dikarya</taxon>
        <taxon>Ascomycota</taxon>
        <taxon>Pezizomycotina</taxon>
        <taxon>Sordariomycetes</taxon>
        <taxon>Hypocreomycetidae</taxon>
        <taxon>Glomerellales</taxon>
        <taxon>Plectosphaerellaceae</taxon>
        <taxon>Plectosphaerella</taxon>
    </lineage>
</organism>